<sequence>MKNITLLLVIMILISSCKKNNETKKIIDEIQITETLSVAELENKNSDLTENNSDNIQNIKTQIDEYLTAFLNGNSEKAITYCYPDLFEFMKSQYPQEYSIEEVKSVFKESIDALKEMSVNGVEYEFEVGEINKIAENNDFKLYSIVTYLKVKKGLDSNTSGGEQIAISNDNGKTWKFLEKDANKNYLKVLKLSIPNEIVNRIK</sequence>
<name>A0A7H9AL32_9FLAO</name>
<dbReference type="RefSeq" id="WP_179240443.1">
    <property type="nucleotide sequence ID" value="NZ_CP058595.1"/>
</dbReference>
<evidence type="ECO:0000313" key="1">
    <source>
        <dbReference type="EMBL" id="QLG44107.1"/>
    </source>
</evidence>
<dbReference type="PROSITE" id="PS51257">
    <property type="entry name" value="PROKAR_LIPOPROTEIN"/>
    <property type="match status" value="1"/>
</dbReference>
<organism evidence="1 2">
    <name type="scientific">Costertonia aggregata</name>
    <dbReference type="NCBI Taxonomy" id="343403"/>
    <lineage>
        <taxon>Bacteria</taxon>
        <taxon>Pseudomonadati</taxon>
        <taxon>Bacteroidota</taxon>
        <taxon>Flavobacteriia</taxon>
        <taxon>Flavobacteriales</taxon>
        <taxon>Flavobacteriaceae</taxon>
        <taxon>Costertonia</taxon>
    </lineage>
</organism>
<reference evidence="1 2" key="1">
    <citation type="journal article" date="2006" name="Int. J. Syst. Evol. Microbiol.">
        <title>Costertonia aggregata gen. nov., sp. nov., a mesophilic marine bacterium of the family Flavobacteriaceae, isolated from a mature biofilm.</title>
        <authorList>
            <person name="Kwon K.K."/>
            <person name="Lee Y.K."/>
            <person name="Lee H.K."/>
        </authorList>
    </citation>
    <scope>NUCLEOTIDE SEQUENCE [LARGE SCALE GENOMIC DNA]</scope>
    <source>
        <strain evidence="1 2">KCCM 42265</strain>
    </source>
</reference>
<keyword evidence="2" id="KW-1185">Reference proteome</keyword>
<dbReference type="EMBL" id="CP058595">
    <property type="protein sequence ID" value="QLG44107.1"/>
    <property type="molecule type" value="Genomic_DNA"/>
</dbReference>
<protein>
    <submittedName>
        <fullName evidence="1">Uncharacterized protein</fullName>
    </submittedName>
</protein>
<evidence type="ECO:0000313" key="2">
    <source>
        <dbReference type="Proteomes" id="UP000509302"/>
    </source>
</evidence>
<dbReference type="Proteomes" id="UP000509302">
    <property type="component" value="Chromosome"/>
</dbReference>
<proteinExistence type="predicted"/>
<gene>
    <name evidence="1" type="ORF">HYG79_01660</name>
</gene>
<dbReference type="AlphaFoldDB" id="A0A7H9AL32"/>
<accession>A0A7H9AL32</accession>
<dbReference type="KEGG" id="cagg:HYG79_01660"/>